<dbReference type="Gene3D" id="3.40.50.720">
    <property type="entry name" value="NAD(P)-binding Rossmann-like Domain"/>
    <property type="match status" value="1"/>
</dbReference>
<organism evidence="5 6">
    <name type="scientific">Glonium stellatum</name>
    <dbReference type="NCBI Taxonomy" id="574774"/>
    <lineage>
        <taxon>Eukaryota</taxon>
        <taxon>Fungi</taxon>
        <taxon>Dikarya</taxon>
        <taxon>Ascomycota</taxon>
        <taxon>Pezizomycotina</taxon>
        <taxon>Dothideomycetes</taxon>
        <taxon>Pleosporomycetidae</taxon>
        <taxon>Gloniales</taxon>
        <taxon>Gloniaceae</taxon>
        <taxon>Glonium</taxon>
    </lineage>
</organism>
<dbReference type="Proteomes" id="UP000250140">
    <property type="component" value="Unassembled WGS sequence"/>
</dbReference>
<dbReference type="InterPro" id="IPR004104">
    <property type="entry name" value="Gfo/Idh/MocA-like_OxRdtase_C"/>
</dbReference>
<dbReference type="InterPro" id="IPR051317">
    <property type="entry name" value="Gfo/Idh/MocA_oxidoreduct"/>
</dbReference>
<protein>
    <submittedName>
        <fullName evidence="5">NAD binding Rossmann fold oxidoreductase</fullName>
    </submittedName>
</protein>
<feature type="domain" description="Gfo/Idh/MocA-like oxidoreductase C-terminal" evidence="4">
    <location>
        <begin position="136"/>
        <end position="361"/>
    </location>
</feature>
<dbReference type="InterPro" id="IPR036291">
    <property type="entry name" value="NAD(P)-bd_dom_sf"/>
</dbReference>
<dbReference type="Gene3D" id="3.30.360.10">
    <property type="entry name" value="Dihydrodipicolinate Reductase, domain 2"/>
    <property type="match status" value="1"/>
</dbReference>
<dbReference type="AlphaFoldDB" id="A0A8E2JYN4"/>
<evidence type="ECO:0000256" key="2">
    <source>
        <dbReference type="ARBA" id="ARBA00023002"/>
    </source>
</evidence>
<dbReference type="InterPro" id="IPR000683">
    <property type="entry name" value="Gfo/Idh/MocA-like_OxRdtase_N"/>
</dbReference>
<evidence type="ECO:0000313" key="6">
    <source>
        <dbReference type="Proteomes" id="UP000250140"/>
    </source>
</evidence>
<keyword evidence="2" id="KW-0560">Oxidoreductase</keyword>
<dbReference type="GO" id="GO:0000166">
    <property type="term" value="F:nucleotide binding"/>
    <property type="evidence" value="ECO:0007669"/>
    <property type="project" value="InterPro"/>
</dbReference>
<dbReference type="PANTHER" id="PTHR43708:SF5">
    <property type="entry name" value="CONSERVED EXPRESSED OXIDOREDUCTASE (EUROFUNG)-RELATED"/>
    <property type="match status" value="1"/>
</dbReference>
<dbReference type="Pfam" id="PF01408">
    <property type="entry name" value="GFO_IDH_MocA"/>
    <property type="match status" value="1"/>
</dbReference>
<evidence type="ECO:0000256" key="1">
    <source>
        <dbReference type="ARBA" id="ARBA00010928"/>
    </source>
</evidence>
<evidence type="ECO:0000259" key="3">
    <source>
        <dbReference type="Pfam" id="PF01408"/>
    </source>
</evidence>
<keyword evidence="6" id="KW-1185">Reference proteome</keyword>
<evidence type="ECO:0000313" key="5">
    <source>
        <dbReference type="EMBL" id="OCL14313.1"/>
    </source>
</evidence>
<feature type="domain" description="Gfo/Idh/MocA-like oxidoreductase N-terminal" evidence="3">
    <location>
        <begin position="6"/>
        <end position="123"/>
    </location>
</feature>
<dbReference type="Pfam" id="PF02894">
    <property type="entry name" value="GFO_IDH_MocA_C"/>
    <property type="match status" value="1"/>
</dbReference>
<comment type="similarity">
    <text evidence="1">Belongs to the Gfo/Idh/MocA family.</text>
</comment>
<dbReference type="GO" id="GO:0016491">
    <property type="term" value="F:oxidoreductase activity"/>
    <property type="evidence" value="ECO:0007669"/>
    <property type="project" value="UniProtKB-KW"/>
</dbReference>
<dbReference type="PANTHER" id="PTHR43708">
    <property type="entry name" value="CONSERVED EXPRESSED OXIDOREDUCTASE (EUROFUNG)"/>
    <property type="match status" value="1"/>
</dbReference>
<accession>A0A8E2JYN4</accession>
<name>A0A8E2JYN4_9PEZI</name>
<sequence length="362" mass="40490">MSPSYNVAIIGYGLSAKIFHIPFLEPPTFRLYGIVQRTPKQDDDPQKDFPGVKVWRSSEDMLADSNVDIVVVTTLPESHFALTKAALKAGKHVVVEKPFVPTSQEADELARVTEETGKLLTVYQNRRWDADFLTLKKLIKHGVLGRIVEFETHFDRHTPENPRTWRQQALPGVGQVYDLGTHLLDQVVHLFGMPERITAFIGNQRAHTIIGGESGGGEDCFTVLLHYENGLTVTAKAACISPESEQLRFWVRGDKGSYRKCHLDVQEDQLKAGMRPGPDTQLEFGVEPESYYGTLTTVENGTPTSSKFPTIQPATYTEYYRVFAKALEGKGEVPVTAQDASKVIKLIELAKESSRTWQTLKL</sequence>
<evidence type="ECO:0000259" key="4">
    <source>
        <dbReference type="Pfam" id="PF02894"/>
    </source>
</evidence>
<dbReference type="OrthoDB" id="2129491at2759"/>
<reference evidence="5 6" key="1">
    <citation type="journal article" date="2016" name="Nat. Commun.">
        <title>Ectomycorrhizal ecology is imprinted in the genome of the dominant symbiotic fungus Cenococcum geophilum.</title>
        <authorList>
            <consortium name="DOE Joint Genome Institute"/>
            <person name="Peter M."/>
            <person name="Kohler A."/>
            <person name="Ohm R.A."/>
            <person name="Kuo A."/>
            <person name="Krutzmann J."/>
            <person name="Morin E."/>
            <person name="Arend M."/>
            <person name="Barry K.W."/>
            <person name="Binder M."/>
            <person name="Choi C."/>
            <person name="Clum A."/>
            <person name="Copeland A."/>
            <person name="Grisel N."/>
            <person name="Haridas S."/>
            <person name="Kipfer T."/>
            <person name="LaButti K."/>
            <person name="Lindquist E."/>
            <person name="Lipzen A."/>
            <person name="Maire R."/>
            <person name="Meier B."/>
            <person name="Mihaltcheva S."/>
            <person name="Molinier V."/>
            <person name="Murat C."/>
            <person name="Poggeler S."/>
            <person name="Quandt C.A."/>
            <person name="Sperisen C."/>
            <person name="Tritt A."/>
            <person name="Tisserant E."/>
            <person name="Crous P.W."/>
            <person name="Henrissat B."/>
            <person name="Nehls U."/>
            <person name="Egli S."/>
            <person name="Spatafora J.W."/>
            <person name="Grigoriev I.V."/>
            <person name="Martin F.M."/>
        </authorList>
    </citation>
    <scope>NUCLEOTIDE SEQUENCE [LARGE SCALE GENOMIC DNA]</scope>
    <source>
        <strain evidence="5 6">CBS 207.34</strain>
    </source>
</reference>
<proteinExistence type="inferred from homology"/>
<dbReference type="SUPFAM" id="SSF51735">
    <property type="entry name" value="NAD(P)-binding Rossmann-fold domains"/>
    <property type="match status" value="1"/>
</dbReference>
<gene>
    <name evidence="5" type="ORF">AOQ84DRAFT_394546</name>
</gene>
<dbReference type="EMBL" id="KV748590">
    <property type="protein sequence ID" value="OCL14313.1"/>
    <property type="molecule type" value="Genomic_DNA"/>
</dbReference>